<name>A0A1M6LA48_REIAG</name>
<feature type="binding site" evidence="4">
    <location>
        <position position="179"/>
    </location>
    <ligand>
        <name>Mn(2+)</name>
        <dbReference type="ChEBI" id="CHEBI:29035"/>
        <label>1</label>
    </ligand>
</feature>
<keyword evidence="3 5" id="KW-0378">Hydrolase</keyword>
<dbReference type="PRINTS" id="PR00116">
    <property type="entry name" value="ARGINASE"/>
</dbReference>
<accession>A0A1M6LA48</accession>
<dbReference type="PANTHER" id="PTHR11358">
    <property type="entry name" value="ARGINASE/AGMATINASE"/>
    <property type="match status" value="1"/>
</dbReference>
<sequence length="341" mass="38048">MSEKLGSYDPSAPGKQGTLFGLPFDQSSAEVVVYPVPWEVTVSYNRGTAYGPLSILEASAQLDLEVPNQEAPWKRGIWMRPIEGKVKAKSDMLRSKIEPYIAFLEGEAESFDGEELLAKVNKATESLRLKIKSETLELLSEGKSIGLLGGDHSCPLGYMDALAERYDDFGILQIDAHMDLRDAYEGFIHSHASIMYNALKNPQISKLVQVGIRDYCEEEYELVQESSDRIVVFFDQDIKNKLYEGESWKMLCDAMIAQLPDHVYVSFDIDGLRPELCPGTGTPVPGGIAYEQAIYLLQSLKNSGRKIIGFDLCEVAPQKFDQQWNANVGARLLYQLCGLID</sequence>
<dbReference type="PROSITE" id="PS51409">
    <property type="entry name" value="ARGINASE_2"/>
    <property type="match status" value="1"/>
</dbReference>
<dbReference type="InterPro" id="IPR020855">
    <property type="entry name" value="Ureohydrolase_Mn_BS"/>
</dbReference>
<feature type="binding site" evidence="4">
    <location>
        <position position="268"/>
    </location>
    <ligand>
        <name>Mn(2+)</name>
        <dbReference type="ChEBI" id="CHEBI:29035"/>
        <label>1</label>
    </ligand>
</feature>
<dbReference type="Pfam" id="PF00491">
    <property type="entry name" value="Arginase"/>
    <property type="match status" value="1"/>
</dbReference>
<dbReference type="GO" id="GO:0033389">
    <property type="term" value="P:putrescine biosynthetic process from arginine, via agmatine"/>
    <property type="evidence" value="ECO:0007669"/>
    <property type="project" value="TreeGrafter"/>
</dbReference>
<dbReference type="CDD" id="cd11593">
    <property type="entry name" value="Agmatinase-like_2"/>
    <property type="match status" value="1"/>
</dbReference>
<dbReference type="PANTHER" id="PTHR11358:SF26">
    <property type="entry name" value="GUANIDINO ACID HYDROLASE, MITOCHONDRIAL"/>
    <property type="match status" value="1"/>
</dbReference>
<evidence type="ECO:0000256" key="4">
    <source>
        <dbReference type="PIRSR" id="PIRSR036979-1"/>
    </source>
</evidence>
<keyword evidence="4" id="KW-0464">Manganese</keyword>
<feature type="binding site" evidence="4">
    <location>
        <position position="175"/>
    </location>
    <ligand>
        <name>Mn(2+)</name>
        <dbReference type="ChEBI" id="CHEBI:29035"/>
        <label>1</label>
    </ligand>
</feature>
<dbReference type="PIRSF" id="PIRSF036979">
    <property type="entry name" value="Arginase"/>
    <property type="match status" value="1"/>
</dbReference>
<gene>
    <name evidence="6" type="ORF">SAMN04488028_101883</name>
</gene>
<feature type="binding site" evidence="4">
    <location>
        <position position="270"/>
    </location>
    <ligand>
        <name>Mn(2+)</name>
        <dbReference type="ChEBI" id="CHEBI:29035"/>
        <label>1</label>
    </ligand>
</feature>
<dbReference type="Proteomes" id="UP000184474">
    <property type="component" value="Unassembled WGS sequence"/>
</dbReference>
<dbReference type="RefSeq" id="WP_073119700.1">
    <property type="nucleotide sequence ID" value="NZ_FRAA01000001.1"/>
</dbReference>
<protein>
    <submittedName>
        <fullName evidence="6">Agmatinase</fullName>
    </submittedName>
</protein>
<evidence type="ECO:0000256" key="1">
    <source>
        <dbReference type="ARBA" id="ARBA00009227"/>
    </source>
</evidence>
<feature type="binding site" evidence="4">
    <location>
        <position position="177"/>
    </location>
    <ligand>
        <name>Mn(2+)</name>
        <dbReference type="ChEBI" id="CHEBI:29035"/>
        <label>1</label>
    </ligand>
</feature>
<dbReference type="Gene3D" id="3.40.800.10">
    <property type="entry name" value="Ureohydrolase domain"/>
    <property type="match status" value="1"/>
</dbReference>
<evidence type="ECO:0000256" key="3">
    <source>
        <dbReference type="ARBA" id="ARBA00022801"/>
    </source>
</evidence>
<keyword evidence="7" id="KW-1185">Reference proteome</keyword>
<proteinExistence type="inferred from homology"/>
<dbReference type="PROSITE" id="PS01053">
    <property type="entry name" value="ARGINASE_1"/>
    <property type="match status" value="1"/>
</dbReference>
<dbReference type="InterPro" id="IPR023696">
    <property type="entry name" value="Ureohydrolase_dom_sf"/>
</dbReference>
<dbReference type="STRING" id="156994.SAMN04488028_101883"/>
<dbReference type="InterPro" id="IPR006035">
    <property type="entry name" value="Ureohydrolase"/>
</dbReference>
<evidence type="ECO:0000313" key="6">
    <source>
        <dbReference type="EMBL" id="SHJ68044.1"/>
    </source>
</evidence>
<dbReference type="GO" id="GO:0008783">
    <property type="term" value="F:agmatinase activity"/>
    <property type="evidence" value="ECO:0007669"/>
    <property type="project" value="TreeGrafter"/>
</dbReference>
<comment type="cofactor">
    <cofactor evidence="4">
        <name>Mn(2+)</name>
        <dbReference type="ChEBI" id="CHEBI:29035"/>
    </cofactor>
    <text evidence="4">Binds 2 manganese ions per subunit.</text>
</comment>
<dbReference type="EMBL" id="FRAA01000001">
    <property type="protein sequence ID" value="SHJ68044.1"/>
    <property type="molecule type" value="Genomic_DNA"/>
</dbReference>
<comment type="similarity">
    <text evidence="1">Belongs to the arginase family. Agmatinase subfamily.</text>
</comment>
<dbReference type="SUPFAM" id="SSF52768">
    <property type="entry name" value="Arginase/deacetylase"/>
    <property type="match status" value="1"/>
</dbReference>
<feature type="binding site" evidence="4">
    <location>
        <position position="152"/>
    </location>
    <ligand>
        <name>Mn(2+)</name>
        <dbReference type="ChEBI" id="CHEBI:29035"/>
        <label>1</label>
    </ligand>
</feature>
<reference evidence="7" key="1">
    <citation type="submission" date="2016-11" db="EMBL/GenBank/DDBJ databases">
        <authorList>
            <person name="Varghese N."/>
            <person name="Submissions S."/>
        </authorList>
    </citation>
    <scope>NUCLEOTIDE SEQUENCE [LARGE SCALE GENOMIC DNA]</scope>
    <source>
        <strain evidence="7">DSM 26134</strain>
    </source>
</reference>
<dbReference type="GO" id="GO:0046872">
    <property type="term" value="F:metal ion binding"/>
    <property type="evidence" value="ECO:0007669"/>
    <property type="project" value="UniProtKB-KW"/>
</dbReference>
<evidence type="ECO:0000313" key="7">
    <source>
        <dbReference type="Proteomes" id="UP000184474"/>
    </source>
</evidence>
<evidence type="ECO:0000256" key="2">
    <source>
        <dbReference type="ARBA" id="ARBA00022723"/>
    </source>
</evidence>
<evidence type="ECO:0000256" key="5">
    <source>
        <dbReference type="RuleBase" id="RU003684"/>
    </source>
</evidence>
<keyword evidence="2 4" id="KW-0479">Metal-binding</keyword>
<organism evidence="6 7">
    <name type="scientific">Reichenbachiella agariperforans</name>
    <dbReference type="NCBI Taxonomy" id="156994"/>
    <lineage>
        <taxon>Bacteria</taxon>
        <taxon>Pseudomonadati</taxon>
        <taxon>Bacteroidota</taxon>
        <taxon>Cytophagia</taxon>
        <taxon>Cytophagales</taxon>
        <taxon>Reichenbachiellaceae</taxon>
        <taxon>Reichenbachiella</taxon>
    </lineage>
</organism>
<dbReference type="AlphaFoldDB" id="A0A1M6LA48"/>